<dbReference type="PANTHER" id="PTHR10587">
    <property type="entry name" value="GLYCOSYL TRANSFERASE-RELATED"/>
    <property type="match status" value="1"/>
</dbReference>
<dbReference type="Gene3D" id="3.20.20.370">
    <property type="entry name" value="Glycoside hydrolase/deacetylase"/>
    <property type="match status" value="1"/>
</dbReference>
<dbReference type="InterPro" id="IPR050248">
    <property type="entry name" value="Polysacc_deacetylase_ArnD"/>
</dbReference>
<comment type="function">
    <text evidence="1">Is involved in generating a small heat-stable compound (Nod), an acylated oligomer of N-acetylglucosamine, that stimulates mitosis in various plant protoplasts.</text>
</comment>
<sequence>MRRLAVGLVLLLALVAGLFQLSRAPCFQLVGDLVCRVETDQRVVALSFDDGPTAQGVDAVLAELEPRGLKATFFLIGNDMEQHPQQARRLTEAGMELGNHTYSHRTMLLHTPGFYAEEVTRADALLDVAGRTGPKLFRPPYGKRLLGLPQAVDAAGYTTVTWDVADNVGAHPTPRAYADDILSRVRPGSIVLMHPMYRGNGVEREALALVLDGLAARGLRVVTVGELLALRGASD</sequence>
<dbReference type="InterPro" id="IPR002509">
    <property type="entry name" value="NODB_dom"/>
</dbReference>
<dbReference type="EMBL" id="LBHB01000002">
    <property type="protein sequence ID" value="KLE34805.1"/>
    <property type="molecule type" value="Genomic_DNA"/>
</dbReference>
<dbReference type="SUPFAM" id="SSF88713">
    <property type="entry name" value="Glycoside hydrolase/deacetylase"/>
    <property type="match status" value="1"/>
</dbReference>
<proteinExistence type="inferred from homology"/>
<organism evidence="6 7">
    <name type="scientific">Aurantiacibacter luteus</name>
    <dbReference type="NCBI Taxonomy" id="1581420"/>
    <lineage>
        <taxon>Bacteria</taxon>
        <taxon>Pseudomonadati</taxon>
        <taxon>Pseudomonadota</taxon>
        <taxon>Alphaproteobacteria</taxon>
        <taxon>Sphingomonadales</taxon>
        <taxon>Erythrobacteraceae</taxon>
        <taxon>Aurantiacibacter</taxon>
    </lineage>
</organism>
<protein>
    <recommendedName>
        <fullName evidence="3">Chitooligosaccharide deacetylase</fullName>
    </recommendedName>
    <alternativeName>
        <fullName evidence="4">Nodulation protein B</fullName>
    </alternativeName>
</protein>
<comment type="caution">
    <text evidence="6">The sequence shown here is derived from an EMBL/GenBank/DDBJ whole genome shotgun (WGS) entry which is preliminary data.</text>
</comment>
<evidence type="ECO:0000256" key="2">
    <source>
        <dbReference type="ARBA" id="ARBA00010973"/>
    </source>
</evidence>
<evidence type="ECO:0000256" key="4">
    <source>
        <dbReference type="ARBA" id="ARBA00032976"/>
    </source>
</evidence>
<name>A0A0G9MVR7_9SPHN</name>
<dbReference type="GO" id="GO:0016810">
    <property type="term" value="F:hydrolase activity, acting on carbon-nitrogen (but not peptide) bonds"/>
    <property type="evidence" value="ECO:0007669"/>
    <property type="project" value="InterPro"/>
</dbReference>
<dbReference type="PROSITE" id="PS51677">
    <property type="entry name" value="NODB"/>
    <property type="match status" value="1"/>
</dbReference>
<feature type="domain" description="NodB homology" evidence="5">
    <location>
        <begin position="42"/>
        <end position="222"/>
    </location>
</feature>
<evidence type="ECO:0000256" key="1">
    <source>
        <dbReference type="ARBA" id="ARBA00003236"/>
    </source>
</evidence>
<dbReference type="Proteomes" id="UP000053464">
    <property type="component" value="Unassembled WGS sequence"/>
</dbReference>
<dbReference type="Pfam" id="PF01522">
    <property type="entry name" value="Polysacc_deac_1"/>
    <property type="match status" value="1"/>
</dbReference>
<gene>
    <name evidence="6" type="ORF">AAW00_06735</name>
</gene>
<reference evidence="6 7" key="1">
    <citation type="submission" date="2015-04" db="EMBL/GenBank/DDBJ databases">
        <title>The draft genome sequence of Erythrobacter luteus KA37.</title>
        <authorList>
            <person name="Zhuang L."/>
            <person name="Liu Y."/>
            <person name="Shao Z."/>
        </authorList>
    </citation>
    <scope>NUCLEOTIDE SEQUENCE [LARGE SCALE GENOMIC DNA]</scope>
    <source>
        <strain evidence="6 7">KA37</strain>
    </source>
</reference>
<dbReference type="InterPro" id="IPR011330">
    <property type="entry name" value="Glyco_hydro/deAcase_b/a-brl"/>
</dbReference>
<dbReference type="STRING" id="1581420.AAW00_06735"/>
<evidence type="ECO:0000313" key="7">
    <source>
        <dbReference type="Proteomes" id="UP000053464"/>
    </source>
</evidence>
<evidence type="ECO:0000256" key="3">
    <source>
        <dbReference type="ARBA" id="ARBA00020071"/>
    </source>
</evidence>
<dbReference type="GO" id="GO:0005975">
    <property type="term" value="P:carbohydrate metabolic process"/>
    <property type="evidence" value="ECO:0007669"/>
    <property type="project" value="InterPro"/>
</dbReference>
<keyword evidence="7" id="KW-1185">Reference proteome</keyword>
<evidence type="ECO:0000259" key="5">
    <source>
        <dbReference type="PROSITE" id="PS51677"/>
    </source>
</evidence>
<evidence type="ECO:0000313" key="6">
    <source>
        <dbReference type="EMBL" id="KLE34805.1"/>
    </source>
</evidence>
<accession>A0A0G9MVR7</accession>
<dbReference type="AlphaFoldDB" id="A0A0G9MVR7"/>
<dbReference type="OrthoDB" id="276604at2"/>
<dbReference type="PATRIC" id="fig|1581420.6.peg.1369"/>
<dbReference type="PANTHER" id="PTHR10587:SF125">
    <property type="entry name" value="POLYSACCHARIDE DEACETYLASE YHEN-RELATED"/>
    <property type="match status" value="1"/>
</dbReference>
<comment type="similarity">
    <text evidence="2">Belongs to the polysaccharide deacetylase family.</text>
</comment>